<keyword evidence="1" id="KW-1133">Transmembrane helix</keyword>
<evidence type="ECO:0000256" key="1">
    <source>
        <dbReference type="SAM" id="Phobius"/>
    </source>
</evidence>
<organism evidence="2 3">
    <name type="scientific">Vibrio marisflavi CECT 7928</name>
    <dbReference type="NCBI Taxonomy" id="634439"/>
    <lineage>
        <taxon>Bacteria</taxon>
        <taxon>Pseudomonadati</taxon>
        <taxon>Pseudomonadota</taxon>
        <taxon>Gammaproteobacteria</taxon>
        <taxon>Vibrionales</taxon>
        <taxon>Vibrionaceae</taxon>
        <taxon>Vibrio</taxon>
    </lineage>
</organism>
<comment type="caution">
    <text evidence="2">The sequence shown here is derived from an EMBL/GenBank/DDBJ whole genome shotgun (WGS) entry which is preliminary data.</text>
</comment>
<protein>
    <submittedName>
        <fullName evidence="2">Uncharacterized protein</fullName>
    </submittedName>
</protein>
<feature type="transmembrane region" description="Helical" evidence="1">
    <location>
        <begin position="29"/>
        <end position="49"/>
    </location>
</feature>
<feature type="transmembrane region" description="Helical" evidence="1">
    <location>
        <begin position="202"/>
        <end position="222"/>
    </location>
</feature>
<dbReference type="Proteomes" id="UP000838748">
    <property type="component" value="Unassembled WGS sequence"/>
</dbReference>
<reference evidence="2" key="1">
    <citation type="submission" date="2021-11" db="EMBL/GenBank/DDBJ databases">
        <authorList>
            <person name="Rodrigo-Torres L."/>
            <person name="Arahal R. D."/>
            <person name="Lucena T."/>
        </authorList>
    </citation>
    <scope>NUCLEOTIDE SEQUENCE</scope>
    <source>
        <strain evidence="2">CECT 7928</strain>
    </source>
</reference>
<feature type="transmembrane region" description="Helical" evidence="1">
    <location>
        <begin position="55"/>
        <end position="74"/>
    </location>
</feature>
<proteinExistence type="predicted"/>
<keyword evidence="1" id="KW-0472">Membrane</keyword>
<evidence type="ECO:0000313" key="3">
    <source>
        <dbReference type="Proteomes" id="UP000838748"/>
    </source>
</evidence>
<keyword evidence="3" id="KW-1185">Reference proteome</keyword>
<keyword evidence="1" id="KW-0812">Transmembrane</keyword>
<sequence length="339" mass="36834">MPLQAGTCRGEINPTKLRLIIMNNIENNFLHKAFCYLILYTTAAISMYLTVSFMYSLGGSAGMAVAFAFIGVVFDTVKSYTPTLITKIVRKGQGTALLLGVISFALIALSTAASVFSLQNGIESALSETKAAKVTQLKIQSLRDEIAGLETLRAKQLSVTQVTPAAKTTEEITSKREQLSKELGKSASVTSDSLLSSFSTPIILIIAISLEVISIAMTLCLAQLSKSSMAQRYAAVQGAAPVRMESSETRDETEIREETKTVKTSVSSTVSSVVTRKDIIDYMCVALRNGDCSPSHRSIFHEFRTYVKQKEVKGYLEELASMQVIRPTSNGSYEVVETS</sequence>
<accession>A0ABN8EEW7</accession>
<feature type="transmembrane region" description="Helical" evidence="1">
    <location>
        <begin position="95"/>
        <end position="118"/>
    </location>
</feature>
<evidence type="ECO:0000313" key="2">
    <source>
        <dbReference type="EMBL" id="CAH0543124.1"/>
    </source>
</evidence>
<dbReference type="EMBL" id="CAKLDM010000004">
    <property type="protein sequence ID" value="CAH0543124.1"/>
    <property type="molecule type" value="Genomic_DNA"/>
</dbReference>
<name>A0ABN8EEW7_9VIBR</name>
<gene>
    <name evidence="2" type="ORF">VMF7928_04412</name>
</gene>